<comment type="caution">
    <text evidence="4">The sequence shown here is derived from an EMBL/GenBank/DDBJ whole genome shotgun (WGS) entry which is preliminary data.</text>
</comment>
<keyword evidence="3" id="KW-1133">Transmembrane helix</keyword>
<evidence type="ECO:0000313" key="4">
    <source>
        <dbReference type="EMBL" id="KAG7328172.1"/>
    </source>
</evidence>
<dbReference type="GO" id="GO:0005576">
    <property type="term" value="C:extracellular region"/>
    <property type="evidence" value="ECO:0007669"/>
    <property type="project" value="InterPro"/>
</dbReference>
<evidence type="ECO:0000256" key="1">
    <source>
        <dbReference type="ARBA" id="ARBA00010090"/>
    </source>
</evidence>
<feature type="coiled-coil region" evidence="2">
    <location>
        <begin position="266"/>
        <end position="297"/>
    </location>
</feature>
<evidence type="ECO:0000313" key="5">
    <source>
        <dbReference type="Proteomes" id="UP000824219"/>
    </source>
</evidence>
<evidence type="ECO:0000256" key="2">
    <source>
        <dbReference type="SAM" id="Coils"/>
    </source>
</evidence>
<protein>
    <submittedName>
        <fullName evidence="4">Uncharacterized protein</fullName>
    </submittedName>
</protein>
<dbReference type="PANTHER" id="PTHR14096">
    <property type="entry name" value="APOLIPOPROTEIN L"/>
    <property type="match status" value="1"/>
</dbReference>
<proteinExistence type="inferred from homology"/>
<keyword evidence="3" id="KW-0812">Transmembrane</keyword>
<dbReference type="InterPro" id="IPR008405">
    <property type="entry name" value="ApoL"/>
</dbReference>
<keyword evidence="3" id="KW-0472">Membrane</keyword>
<dbReference type="AlphaFoldDB" id="A0A9D3NWI7"/>
<name>A0A9D3NWI7_9TELE</name>
<keyword evidence="5" id="KW-1185">Reference proteome</keyword>
<sequence length="298" mass="32019">MGTVLTSSTSLRYIIYSIFSSTMDVEDEQCDELLCLLEKQEQFADHLIDLAKQLEEMTKAMTKGQLVGNTATVLGSIALVGAGFATYMTAGLAFPLLVKTAGFVALTGTATSLTCKILEMWKSNEAMKNAEKTANEIEEICKKVGESQDLKGLPSDEVGSKITGVILKAMAKTAVKKAAKKGTKYTVQKGAKYAVQKGAKYAAAEGAKSSLLVANKGMSVALKTVSKGAGQFAGGALGLVFTLPDLINNCEELIKDKHQTEASIYLRKTANEIRDAVKQLKKQMNDFEKMLDETSDTE</sequence>
<dbReference type="GO" id="GO:0006869">
    <property type="term" value="P:lipid transport"/>
    <property type="evidence" value="ECO:0007669"/>
    <property type="project" value="InterPro"/>
</dbReference>
<dbReference type="GO" id="GO:0042157">
    <property type="term" value="P:lipoprotein metabolic process"/>
    <property type="evidence" value="ECO:0007669"/>
    <property type="project" value="InterPro"/>
</dbReference>
<organism evidence="4 5">
    <name type="scientific">Hemibagrus wyckioides</name>
    <dbReference type="NCBI Taxonomy" id="337641"/>
    <lineage>
        <taxon>Eukaryota</taxon>
        <taxon>Metazoa</taxon>
        <taxon>Chordata</taxon>
        <taxon>Craniata</taxon>
        <taxon>Vertebrata</taxon>
        <taxon>Euteleostomi</taxon>
        <taxon>Actinopterygii</taxon>
        <taxon>Neopterygii</taxon>
        <taxon>Teleostei</taxon>
        <taxon>Ostariophysi</taxon>
        <taxon>Siluriformes</taxon>
        <taxon>Bagridae</taxon>
        <taxon>Hemibagrus</taxon>
    </lineage>
</organism>
<feature type="transmembrane region" description="Helical" evidence="3">
    <location>
        <begin position="66"/>
        <end position="90"/>
    </location>
</feature>
<dbReference type="Proteomes" id="UP000824219">
    <property type="component" value="Linkage Group LG09"/>
</dbReference>
<comment type="similarity">
    <text evidence="1">Belongs to the apolipoprotein L family.</text>
</comment>
<gene>
    <name evidence="4" type="ORF">KOW79_008116</name>
</gene>
<accession>A0A9D3NWI7</accession>
<reference evidence="4 5" key="1">
    <citation type="submission" date="2021-06" db="EMBL/GenBank/DDBJ databases">
        <title>Chromosome-level genome assembly of the red-tail catfish (Hemibagrus wyckioides).</title>
        <authorList>
            <person name="Shao F."/>
        </authorList>
    </citation>
    <scope>NUCLEOTIDE SEQUENCE [LARGE SCALE GENOMIC DNA]</scope>
    <source>
        <strain evidence="4">EC202008001</strain>
        <tissue evidence="4">Blood</tissue>
    </source>
</reference>
<keyword evidence="2" id="KW-0175">Coiled coil</keyword>
<dbReference type="GO" id="GO:0008289">
    <property type="term" value="F:lipid binding"/>
    <property type="evidence" value="ECO:0007669"/>
    <property type="project" value="InterPro"/>
</dbReference>
<dbReference type="PANTHER" id="PTHR14096:SF28">
    <property type="entry name" value="APOLIPOPROTEIN L, 1-RELATED"/>
    <property type="match status" value="1"/>
</dbReference>
<evidence type="ECO:0000256" key="3">
    <source>
        <dbReference type="SAM" id="Phobius"/>
    </source>
</evidence>
<dbReference type="GO" id="GO:0016020">
    <property type="term" value="C:membrane"/>
    <property type="evidence" value="ECO:0007669"/>
    <property type="project" value="TreeGrafter"/>
</dbReference>
<dbReference type="OrthoDB" id="5985551at2759"/>
<dbReference type="EMBL" id="JAHKSW010000009">
    <property type="protein sequence ID" value="KAG7328172.1"/>
    <property type="molecule type" value="Genomic_DNA"/>
</dbReference>